<dbReference type="Gene3D" id="3.30.530.20">
    <property type="match status" value="1"/>
</dbReference>
<dbReference type="EMBL" id="BAABDO010000124">
    <property type="protein sequence ID" value="GAA4154748.1"/>
    <property type="molecule type" value="Genomic_DNA"/>
</dbReference>
<reference evidence="2" key="1">
    <citation type="journal article" date="2019" name="Int. J. Syst. Evol. Microbiol.">
        <title>The Global Catalogue of Microorganisms (GCM) 10K type strain sequencing project: providing services to taxonomists for standard genome sequencing and annotation.</title>
        <authorList>
            <consortium name="The Broad Institute Genomics Platform"/>
            <consortium name="The Broad Institute Genome Sequencing Center for Infectious Disease"/>
            <person name="Wu L."/>
            <person name="Ma J."/>
        </authorList>
    </citation>
    <scope>NUCLEOTIDE SEQUENCE [LARGE SCALE GENOMIC DNA]</scope>
    <source>
        <strain evidence="2">JCM 17316</strain>
    </source>
</reference>
<dbReference type="InterPro" id="IPR023393">
    <property type="entry name" value="START-like_dom_sf"/>
</dbReference>
<keyword evidence="2" id="KW-1185">Reference proteome</keyword>
<evidence type="ECO:0000313" key="2">
    <source>
        <dbReference type="Proteomes" id="UP001500266"/>
    </source>
</evidence>
<protein>
    <recommendedName>
        <fullName evidence="3">Polyketide cyclase</fullName>
    </recommendedName>
</protein>
<dbReference type="Proteomes" id="UP001500266">
    <property type="component" value="Unassembled WGS sequence"/>
</dbReference>
<comment type="caution">
    <text evidence="1">The sequence shown here is derived from an EMBL/GenBank/DDBJ whole genome shotgun (WGS) entry which is preliminary data.</text>
</comment>
<name>A0ABP7ZDT8_9ACTN</name>
<gene>
    <name evidence="1" type="ORF">GCM10022416_54670</name>
</gene>
<proteinExistence type="predicted"/>
<evidence type="ECO:0000313" key="1">
    <source>
        <dbReference type="EMBL" id="GAA4154748.1"/>
    </source>
</evidence>
<evidence type="ECO:0008006" key="3">
    <source>
        <dbReference type="Google" id="ProtNLM"/>
    </source>
</evidence>
<dbReference type="SUPFAM" id="SSF55961">
    <property type="entry name" value="Bet v1-like"/>
    <property type="match status" value="1"/>
</dbReference>
<organism evidence="1 2">
    <name type="scientific">Actinomadura keratinilytica</name>
    <dbReference type="NCBI Taxonomy" id="547461"/>
    <lineage>
        <taxon>Bacteria</taxon>
        <taxon>Bacillati</taxon>
        <taxon>Actinomycetota</taxon>
        <taxon>Actinomycetes</taxon>
        <taxon>Streptosporangiales</taxon>
        <taxon>Thermomonosporaceae</taxon>
        <taxon>Actinomadura</taxon>
    </lineage>
</organism>
<sequence length="89" mass="9458">MSLPCGFVSRADARAPVGPMPVRIRGGGGGGCRCGGDPLAHDQADKDIGKDYDTLPLTVAADFDAPVERVWRLWSDPRLPARWWGGAPA</sequence>
<accession>A0ABP7ZDT8</accession>